<dbReference type="OrthoDB" id="761861at2"/>
<dbReference type="InterPro" id="IPR001173">
    <property type="entry name" value="Glyco_trans_2-like"/>
</dbReference>
<proteinExistence type="predicted"/>
<dbReference type="KEGG" id="taj:C1A40_10570"/>
<reference evidence="3" key="1">
    <citation type="submission" date="2018-01" db="EMBL/GenBank/DDBJ databases">
        <title>Complete genome of Tamlana sp. UJ94.</title>
        <authorList>
            <person name="Jung J."/>
            <person name="Chung D."/>
            <person name="Bae S.S."/>
            <person name="Baek K."/>
        </authorList>
    </citation>
    <scope>NUCLEOTIDE SEQUENCE [LARGE SCALE GENOMIC DNA]</scope>
    <source>
        <strain evidence="3">UJ94</strain>
    </source>
</reference>
<accession>A0A2I7SJ20</accession>
<dbReference type="EMBL" id="CP025938">
    <property type="protein sequence ID" value="AUS05877.1"/>
    <property type="molecule type" value="Genomic_DNA"/>
</dbReference>
<keyword evidence="2" id="KW-0808">Transferase</keyword>
<dbReference type="Gene3D" id="3.90.550.10">
    <property type="entry name" value="Spore Coat Polysaccharide Biosynthesis Protein SpsA, Chain A"/>
    <property type="match status" value="1"/>
</dbReference>
<sequence length="288" mass="33094">MLSVLIPTYSINIIPLVKGLSNQCHTAGITYEIIAFDDGSNSETNHINTAINSIPNCIFKAFPTNIGRSAIRNKLAENARYDLLLFIDAGTQVDRVDFIKNYLKIKDKAVVCGGMAASEIAAKKPYKLRWLFTKKREYKTLCSSNFLLKKSVFFENPFDESLTQYGYEDVLFFETLMNKGIKPYFLKNPVIHHAEDDAKTFIIKTELALQNLDFLIQEKKLNPNKQKIPKLHKKLKQLGATNLVSSLWKLSKPLLLLNFNSNYASLFLFDFYRIGYYCRIKKNQDITY</sequence>
<evidence type="ECO:0000313" key="3">
    <source>
        <dbReference type="Proteomes" id="UP000236592"/>
    </source>
</evidence>
<name>A0A2I7SJ20_9FLAO</name>
<feature type="domain" description="Glycosyltransferase 2-like" evidence="1">
    <location>
        <begin position="3"/>
        <end position="129"/>
    </location>
</feature>
<dbReference type="Proteomes" id="UP000236592">
    <property type="component" value="Chromosome"/>
</dbReference>
<dbReference type="SUPFAM" id="SSF53448">
    <property type="entry name" value="Nucleotide-diphospho-sugar transferases"/>
    <property type="match status" value="1"/>
</dbReference>
<dbReference type="AlphaFoldDB" id="A0A2I7SJ20"/>
<dbReference type="Pfam" id="PF00535">
    <property type="entry name" value="Glycos_transf_2"/>
    <property type="match status" value="1"/>
</dbReference>
<gene>
    <name evidence="2" type="ORF">C1A40_10570</name>
</gene>
<evidence type="ECO:0000259" key="1">
    <source>
        <dbReference type="Pfam" id="PF00535"/>
    </source>
</evidence>
<evidence type="ECO:0000313" key="2">
    <source>
        <dbReference type="EMBL" id="AUS05877.1"/>
    </source>
</evidence>
<dbReference type="GO" id="GO:0016740">
    <property type="term" value="F:transferase activity"/>
    <property type="evidence" value="ECO:0007669"/>
    <property type="project" value="UniProtKB-KW"/>
</dbReference>
<organism evidence="2 3">
    <name type="scientific">Pseudotamlana carrageenivorans</name>
    <dbReference type="NCBI Taxonomy" id="2069432"/>
    <lineage>
        <taxon>Bacteria</taxon>
        <taxon>Pseudomonadati</taxon>
        <taxon>Bacteroidota</taxon>
        <taxon>Flavobacteriia</taxon>
        <taxon>Flavobacteriales</taxon>
        <taxon>Flavobacteriaceae</taxon>
        <taxon>Pseudotamlana</taxon>
    </lineage>
</organism>
<protein>
    <submittedName>
        <fullName evidence="2">Glycosyl transferase</fullName>
    </submittedName>
</protein>
<keyword evidence="3" id="KW-1185">Reference proteome</keyword>
<dbReference type="InterPro" id="IPR029044">
    <property type="entry name" value="Nucleotide-diphossugar_trans"/>
</dbReference>
<dbReference type="RefSeq" id="WP_102995874.1">
    <property type="nucleotide sequence ID" value="NZ_CP025938.1"/>
</dbReference>